<dbReference type="PANTHER" id="PTHR30537:SF5">
    <property type="entry name" value="HTH-TYPE TRANSCRIPTIONAL ACTIVATOR TTDR-RELATED"/>
    <property type="match status" value="1"/>
</dbReference>
<evidence type="ECO:0000259" key="5">
    <source>
        <dbReference type="PROSITE" id="PS50931"/>
    </source>
</evidence>
<name>A0A917EF56_9RHOB</name>
<keyword evidence="4" id="KW-0804">Transcription</keyword>
<dbReference type="AlphaFoldDB" id="A0A917EF56"/>
<evidence type="ECO:0000313" key="6">
    <source>
        <dbReference type="EMBL" id="GGE31843.1"/>
    </source>
</evidence>
<dbReference type="InterPro" id="IPR036388">
    <property type="entry name" value="WH-like_DNA-bd_sf"/>
</dbReference>
<dbReference type="SUPFAM" id="SSF46785">
    <property type="entry name" value="Winged helix' DNA-binding domain"/>
    <property type="match status" value="1"/>
</dbReference>
<evidence type="ECO:0000256" key="4">
    <source>
        <dbReference type="ARBA" id="ARBA00023163"/>
    </source>
</evidence>
<dbReference type="InterPro" id="IPR036390">
    <property type="entry name" value="WH_DNA-bd_sf"/>
</dbReference>
<feature type="domain" description="HTH lysR-type" evidence="5">
    <location>
        <begin position="1"/>
        <end position="57"/>
    </location>
</feature>
<keyword evidence="7" id="KW-1185">Reference proteome</keyword>
<keyword evidence="2" id="KW-0805">Transcription regulation</keyword>
<proteinExistence type="inferred from homology"/>
<dbReference type="InterPro" id="IPR000847">
    <property type="entry name" value="LysR_HTH_N"/>
</dbReference>
<gene>
    <name evidence="6" type="ORF">GCM10011360_19740</name>
</gene>
<dbReference type="InterPro" id="IPR058163">
    <property type="entry name" value="LysR-type_TF_proteobact-type"/>
</dbReference>
<dbReference type="Gene3D" id="1.10.10.10">
    <property type="entry name" value="Winged helix-like DNA-binding domain superfamily/Winged helix DNA-binding domain"/>
    <property type="match status" value="1"/>
</dbReference>
<dbReference type="RefSeq" id="WP_188477529.1">
    <property type="nucleotide sequence ID" value="NZ_BMFJ01000001.1"/>
</dbReference>
<dbReference type="SUPFAM" id="SSF53850">
    <property type="entry name" value="Periplasmic binding protein-like II"/>
    <property type="match status" value="1"/>
</dbReference>
<protein>
    <submittedName>
        <fullName evidence="6">LysR family transcriptional regulator</fullName>
    </submittedName>
</protein>
<dbReference type="Proteomes" id="UP000612855">
    <property type="component" value="Unassembled WGS sequence"/>
</dbReference>
<dbReference type="CDD" id="cd08422">
    <property type="entry name" value="PBP2_CrgA_like"/>
    <property type="match status" value="1"/>
</dbReference>
<dbReference type="Pfam" id="PF03466">
    <property type="entry name" value="LysR_substrate"/>
    <property type="match status" value="1"/>
</dbReference>
<reference evidence="7" key="1">
    <citation type="journal article" date="2019" name="Int. J. Syst. Evol. Microbiol.">
        <title>The Global Catalogue of Microorganisms (GCM) 10K type strain sequencing project: providing services to taxonomists for standard genome sequencing and annotation.</title>
        <authorList>
            <consortium name="The Broad Institute Genomics Platform"/>
            <consortium name="The Broad Institute Genome Sequencing Center for Infectious Disease"/>
            <person name="Wu L."/>
            <person name="Ma J."/>
        </authorList>
    </citation>
    <scope>NUCLEOTIDE SEQUENCE [LARGE SCALE GENOMIC DNA]</scope>
    <source>
        <strain evidence="7">CGMCC 1.12664</strain>
    </source>
</reference>
<dbReference type="Pfam" id="PF00126">
    <property type="entry name" value="HTH_1"/>
    <property type="match status" value="1"/>
</dbReference>
<organism evidence="6 7">
    <name type="scientific">Primorskyibacter flagellatus</name>
    <dbReference type="NCBI Taxonomy" id="1387277"/>
    <lineage>
        <taxon>Bacteria</taxon>
        <taxon>Pseudomonadati</taxon>
        <taxon>Pseudomonadota</taxon>
        <taxon>Alphaproteobacteria</taxon>
        <taxon>Rhodobacterales</taxon>
        <taxon>Roseobacteraceae</taxon>
        <taxon>Primorskyibacter</taxon>
    </lineage>
</organism>
<dbReference type="GO" id="GO:0003700">
    <property type="term" value="F:DNA-binding transcription factor activity"/>
    <property type="evidence" value="ECO:0007669"/>
    <property type="project" value="InterPro"/>
</dbReference>
<dbReference type="InterPro" id="IPR005119">
    <property type="entry name" value="LysR_subst-bd"/>
</dbReference>
<evidence type="ECO:0000256" key="1">
    <source>
        <dbReference type="ARBA" id="ARBA00009437"/>
    </source>
</evidence>
<dbReference type="PROSITE" id="PS50931">
    <property type="entry name" value="HTH_LYSR"/>
    <property type="match status" value="1"/>
</dbReference>
<keyword evidence="3" id="KW-0238">DNA-binding</keyword>
<evidence type="ECO:0000256" key="3">
    <source>
        <dbReference type="ARBA" id="ARBA00023125"/>
    </source>
</evidence>
<evidence type="ECO:0000256" key="2">
    <source>
        <dbReference type="ARBA" id="ARBA00023015"/>
    </source>
</evidence>
<comment type="caution">
    <text evidence="6">The sequence shown here is derived from an EMBL/GenBank/DDBJ whole genome shotgun (WGS) entry which is preliminary data.</text>
</comment>
<accession>A0A917EF56</accession>
<dbReference type="GO" id="GO:0043565">
    <property type="term" value="F:sequence-specific DNA binding"/>
    <property type="evidence" value="ECO:0007669"/>
    <property type="project" value="TreeGrafter"/>
</dbReference>
<evidence type="ECO:0000313" key="7">
    <source>
        <dbReference type="Proteomes" id="UP000612855"/>
    </source>
</evidence>
<comment type="similarity">
    <text evidence="1">Belongs to the LysR transcriptional regulatory family.</text>
</comment>
<dbReference type="EMBL" id="BMFJ01000001">
    <property type="protein sequence ID" value="GGE31843.1"/>
    <property type="molecule type" value="Genomic_DNA"/>
</dbReference>
<dbReference type="GO" id="GO:0006351">
    <property type="term" value="P:DNA-templated transcription"/>
    <property type="evidence" value="ECO:0007669"/>
    <property type="project" value="TreeGrafter"/>
</dbReference>
<sequence length="302" mass="32518">MLDDVSLFVQIVRAGGLAAAGRRLGIPPATVTRRLAGLEARLGCKLIHRSARRFDLTAEGASYYDTLAPQIAAMETALAGLHSGTHDLRGPLKVAAPSSVSVRLLAPMWSSFVARHPEITLDLRLSNTRIDLEQERIDIALRIGPQEDSGFHQQRVGWIRTVVVASPAYLAGRAVTTPENLRDHRIIARAPLSAWVLEHDDGGVPVRLDLAARVAVDDTAMALALARDGIGVALVPASEVREAFAAGALVPLLPGWHGPRREVFVVWPTGRMLSRRARALKEHVEDFARAEAVLRGGVPGVG</sequence>
<dbReference type="PANTHER" id="PTHR30537">
    <property type="entry name" value="HTH-TYPE TRANSCRIPTIONAL REGULATOR"/>
    <property type="match status" value="1"/>
</dbReference>
<dbReference type="Gene3D" id="3.40.190.290">
    <property type="match status" value="1"/>
</dbReference>